<dbReference type="Proteomes" id="UP000312495">
    <property type="component" value="Unassembled WGS sequence"/>
</dbReference>
<dbReference type="AlphaFoldDB" id="A0A5C5AAF0"/>
<protein>
    <submittedName>
        <fullName evidence="2">Uncharacterized protein</fullName>
    </submittedName>
</protein>
<proteinExistence type="predicted"/>
<accession>A0A5C5AAF0</accession>
<feature type="transmembrane region" description="Helical" evidence="1">
    <location>
        <begin position="26"/>
        <end position="50"/>
    </location>
</feature>
<gene>
    <name evidence="2" type="ORF">FHY71_06490</name>
</gene>
<reference evidence="2 3" key="1">
    <citation type="submission" date="2019-06" db="EMBL/GenBank/DDBJ databases">
        <title>Biocontrol Bacillus strains from Vietnam.</title>
        <authorList>
            <person name="Borriss R."/>
            <person name="Lasch P."/>
            <person name="Thanh Tam L.T."/>
            <person name="Luong P.T."/>
            <person name="Phuong Thao L.T."/>
            <person name="Kim Chung L.T."/>
        </authorList>
    </citation>
    <scope>NUCLEOTIDE SEQUENCE [LARGE SCALE GENOMIC DNA]</scope>
    <source>
        <strain evidence="2 3">SN1</strain>
    </source>
</reference>
<keyword evidence="1" id="KW-1133">Transmembrane helix</keyword>
<name>A0A5C5AAF0_9BACI</name>
<comment type="caution">
    <text evidence="2">The sequence shown here is derived from an EMBL/GenBank/DDBJ whole genome shotgun (WGS) entry which is preliminary data.</text>
</comment>
<dbReference type="EMBL" id="VEPV01000002">
    <property type="protein sequence ID" value="TNP16146.1"/>
    <property type="molecule type" value="Genomic_DNA"/>
</dbReference>
<sequence>MHKPNRIMCSNEGMYSFLTKIKRNSLLIRVGYFVYVLCHKSFLIFSGMSFSEIYATESL</sequence>
<evidence type="ECO:0000256" key="1">
    <source>
        <dbReference type="SAM" id="Phobius"/>
    </source>
</evidence>
<evidence type="ECO:0000313" key="2">
    <source>
        <dbReference type="EMBL" id="TNP16146.1"/>
    </source>
</evidence>
<keyword evidence="1" id="KW-0812">Transmembrane</keyword>
<keyword evidence="1" id="KW-0472">Membrane</keyword>
<organism evidence="2 3">
    <name type="scientific">Bacillus tropicus</name>
    <dbReference type="NCBI Taxonomy" id="2026188"/>
    <lineage>
        <taxon>Bacteria</taxon>
        <taxon>Bacillati</taxon>
        <taxon>Bacillota</taxon>
        <taxon>Bacilli</taxon>
        <taxon>Bacillales</taxon>
        <taxon>Bacillaceae</taxon>
        <taxon>Bacillus</taxon>
        <taxon>Bacillus cereus group</taxon>
    </lineage>
</organism>
<evidence type="ECO:0000313" key="3">
    <source>
        <dbReference type="Proteomes" id="UP000312495"/>
    </source>
</evidence>